<reference evidence="4" key="1">
    <citation type="submission" date="2009-07" db="EMBL/GenBank/DDBJ databases">
        <title>Complete genome sequence of Zobellia galactanivorans Dsij.</title>
        <authorList>
            <consortium name="Genoscope - CEA"/>
        </authorList>
    </citation>
    <scope>NUCLEOTIDE SEQUENCE [LARGE SCALE GENOMIC DNA]</scope>
    <source>
        <strain evidence="4">DSM 12802 / CCUG 47099 / CIP 106680 / NCIMB 13871 / Dsij</strain>
    </source>
</reference>
<dbReference type="KEGG" id="zga:ZOBELLIA_944"/>
<dbReference type="PANTHER" id="PTHR46376">
    <property type="entry name" value="LEUCINE-ZIPPER-LIKE TRANSCRIPTIONAL REGULATOR 1"/>
    <property type="match status" value="1"/>
</dbReference>
<dbReference type="SUPFAM" id="SSF50965">
    <property type="entry name" value="Galactose oxidase, central domain"/>
    <property type="match status" value="1"/>
</dbReference>
<name>G0L2I2_ZOBGA</name>
<dbReference type="STRING" id="63186.ZOBELLIA_944"/>
<dbReference type="InterPro" id="IPR015915">
    <property type="entry name" value="Kelch-typ_b-propeller"/>
</dbReference>
<dbReference type="Pfam" id="PF24681">
    <property type="entry name" value="Kelch_KLHDC2_KLHL20_DRC7"/>
    <property type="match status" value="1"/>
</dbReference>
<dbReference type="Proteomes" id="UP000008898">
    <property type="component" value="Chromosome"/>
</dbReference>
<dbReference type="RefSeq" id="WP_013992314.1">
    <property type="nucleotide sequence ID" value="NC_015844.1"/>
</dbReference>
<dbReference type="InterPro" id="IPR011043">
    <property type="entry name" value="Gal_Oxase/kelch_b-propeller"/>
</dbReference>
<sequence length="340" mass="37907">MKILKYITVCTLFLSFLSSCDKDLVGEAKDLEEGPTKGLPEDDSLRLEITTVTHEDQMGSFYDNGIVEFQGKIWSVAGYNSYSLPNCNSDIWSSDNGINWRSVTSNHFGARRGHATAVFKDKIWVISGINTDASPWVEYGDIWSSTDGEAWTQELEHAPFGHMFYPSLTVFHDKMFIIGTSSSDEMVVWSTADGISWNLEASSPFPKRESHQTVVFNDKMYVIGGQTAGHAYNDIWSSDDGATWTNLTLSGDVFSRRFGHGVTVYDNKVWVLGGTGILTGPYADLYYSEDMEEWTQYTDLGPSPTPLSNFATLTYNGAIWIFGGYDNREPIGEIVTLKAI</sequence>
<evidence type="ECO:0000313" key="3">
    <source>
        <dbReference type="EMBL" id="CAZ95002.1"/>
    </source>
</evidence>
<evidence type="ECO:0000256" key="1">
    <source>
        <dbReference type="ARBA" id="ARBA00022441"/>
    </source>
</evidence>
<dbReference type="AlphaFoldDB" id="G0L2I2"/>
<reference evidence="3 4" key="2">
    <citation type="journal article" date="2012" name="Environ. Microbiol.">
        <title>Characterization of the first alginolytic operons in a marine bacterium: from their emergence in marine Flavobacteriia to their independent transfers to marine Proteobacteria and human gut Bacteroides.</title>
        <authorList>
            <person name="Thomas F."/>
            <person name="Barbeyron T."/>
            <person name="Tonon T."/>
            <person name="Genicot S."/>
            <person name="Czjzek M."/>
            <person name="Michel G."/>
        </authorList>
    </citation>
    <scope>NUCLEOTIDE SEQUENCE [LARGE SCALE GENOMIC DNA]</scope>
    <source>
        <strain evidence="4">DSM 12802 / CCUG 47099 / CIP 106680 / NCIMB 13871 / Dsij</strain>
    </source>
</reference>
<evidence type="ECO:0000256" key="2">
    <source>
        <dbReference type="ARBA" id="ARBA00022737"/>
    </source>
</evidence>
<gene>
    <name evidence="3" type="ordered locus">zobellia_944</name>
</gene>
<dbReference type="PROSITE" id="PS51257">
    <property type="entry name" value="PROKAR_LIPOPROTEIN"/>
    <property type="match status" value="1"/>
</dbReference>
<keyword evidence="4" id="KW-1185">Reference proteome</keyword>
<dbReference type="HOGENOM" id="CLU_059360_0_0_10"/>
<keyword evidence="2" id="KW-0677">Repeat</keyword>
<accession>G0L2I2</accession>
<protein>
    <submittedName>
        <fullName evidence="3">Kelch repeats protein</fullName>
    </submittedName>
</protein>
<dbReference type="OrthoDB" id="211220at2"/>
<organism evidence="3 4">
    <name type="scientific">Zobellia galactanivorans (strain DSM 12802 / CCUG 47099 / CIP 106680 / NCIMB 13871 / Dsij)</name>
    <dbReference type="NCBI Taxonomy" id="63186"/>
    <lineage>
        <taxon>Bacteria</taxon>
        <taxon>Pseudomonadati</taxon>
        <taxon>Bacteroidota</taxon>
        <taxon>Flavobacteriia</taxon>
        <taxon>Flavobacteriales</taxon>
        <taxon>Flavobacteriaceae</taxon>
        <taxon>Zobellia</taxon>
    </lineage>
</organism>
<proteinExistence type="predicted"/>
<evidence type="ECO:0000313" key="4">
    <source>
        <dbReference type="Proteomes" id="UP000008898"/>
    </source>
</evidence>
<dbReference type="PANTHER" id="PTHR46376:SF1">
    <property type="entry name" value="LEUCINE-ZIPPER-LIKE TRANSCRIPTIONAL REGULATOR 1"/>
    <property type="match status" value="1"/>
</dbReference>
<dbReference type="InterPro" id="IPR051568">
    <property type="entry name" value="LZTR1/Attractin"/>
</dbReference>
<dbReference type="EMBL" id="FP476056">
    <property type="protein sequence ID" value="CAZ95002.1"/>
    <property type="molecule type" value="Genomic_DNA"/>
</dbReference>
<dbReference type="Gene3D" id="2.120.10.80">
    <property type="entry name" value="Kelch-type beta propeller"/>
    <property type="match status" value="2"/>
</dbReference>
<keyword evidence="1" id="KW-0880">Kelch repeat</keyword>